<name>A0ABN9M6K5_9NEOB</name>
<dbReference type="PANTHER" id="PTHR45710">
    <property type="entry name" value="C-TYPE LECTIN DOMAIN-CONTAINING PROTEIN 180"/>
    <property type="match status" value="1"/>
</dbReference>
<protein>
    <recommendedName>
        <fullName evidence="3">C-type lectin domain-containing protein</fullName>
    </recommendedName>
</protein>
<accession>A0ABN9M6K5</accession>
<comment type="caution">
    <text evidence="4">The sequence shown here is derived from an EMBL/GenBank/DDBJ whole genome shotgun (WGS) entry which is preliminary data.</text>
</comment>
<evidence type="ECO:0000256" key="1">
    <source>
        <dbReference type="ARBA" id="ARBA00004401"/>
    </source>
</evidence>
<dbReference type="CDD" id="cd03593">
    <property type="entry name" value="CLECT_NK_receptors_like"/>
    <property type="match status" value="1"/>
</dbReference>
<keyword evidence="2" id="KW-0430">Lectin</keyword>
<dbReference type="InterPro" id="IPR001304">
    <property type="entry name" value="C-type_lectin-like"/>
</dbReference>
<organism evidence="4 5">
    <name type="scientific">Ranitomeya imitator</name>
    <name type="common">mimic poison frog</name>
    <dbReference type="NCBI Taxonomy" id="111125"/>
    <lineage>
        <taxon>Eukaryota</taxon>
        <taxon>Metazoa</taxon>
        <taxon>Chordata</taxon>
        <taxon>Craniata</taxon>
        <taxon>Vertebrata</taxon>
        <taxon>Euteleostomi</taxon>
        <taxon>Amphibia</taxon>
        <taxon>Batrachia</taxon>
        <taxon>Anura</taxon>
        <taxon>Neobatrachia</taxon>
        <taxon>Hyloidea</taxon>
        <taxon>Dendrobatidae</taxon>
        <taxon>Dendrobatinae</taxon>
        <taxon>Ranitomeya</taxon>
    </lineage>
</organism>
<dbReference type="InterPro" id="IPR016187">
    <property type="entry name" value="CTDL_fold"/>
</dbReference>
<sequence length="212" mass="24736">MAFGRIKCSFPFVTLFNTNKIICPSKINLSKPISPLNLSKQIRKQRQGVLEFDRDLIKKTIIYTGSQGAILLSNKKETRSHEITETKIDKSAPCDDDWIWYRGKCYYFSTARDTWGNSEKFCHSHNSSLAIIESKEELDFLFRHKDLDHHWIGMRRTDDNTAWTWTDGTSYNESLFKIKRTSQENIEHVFLNSGNVGSEGGNFHFKWICNKR</sequence>
<feature type="domain" description="C-type lectin" evidence="3">
    <location>
        <begin position="101"/>
        <end position="210"/>
    </location>
</feature>
<evidence type="ECO:0000256" key="2">
    <source>
        <dbReference type="ARBA" id="ARBA00022734"/>
    </source>
</evidence>
<dbReference type="InterPro" id="IPR016186">
    <property type="entry name" value="C-type_lectin-like/link_sf"/>
</dbReference>
<dbReference type="InterPro" id="IPR033992">
    <property type="entry name" value="NKR-like_CTLD"/>
</dbReference>
<dbReference type="Gene3D" id="3.10.100.10">
    <property type="entry name" value="Mannose-Binding Protein A, subunit A"/>
    <property type="match status" value="1"/>
</dbReference>
<dbReference type="Proteomes" id="UP001176940">
    <property type="component" value="Unassembled WGS sequence"/>
</dbReference>
<evidence type="ECO:0000259" key="3">
    <source>
        <dbReference type="PROSITE" id="PS50041"/>
    </source>
</evidence>
<evidence type="ECO:0000313" key="5">
    <source>
        <dbReference type="Proteomes" id="UP001176940"/>
    </source>
</evidence>
<dbReference type="EMBL" id="CAUEEQ010049647">
    <property type="protein sequence ID" value="CAJ0960260.1"/>
    <property type="molecule type" value="Genomic_DNA"/>
</dbReference>
<evidence type="ECO:0000313" key="4">
    <source>
        <dbReference type="EMBL" id="CAJ0960260.1"/>
    </source>
</evidence>
<dbReference type="PROSITE" id="PS50041">
    <property type="entry name" value="C_TYPE_LECTIN_2"/>
    <property type="match status" value="1"/>
</dbReference>
<keyword evidence="5" id="KW-1185">Reference proteome</keyword>
<dbReference type="SUPFAM" id="SSF56436">
    <property type="entry name" value="C-type lectin-like"/>
    <property type="match status" value="1"/>
</dbReference>
<gene>
    <name evidence="4" type="ORF">RIMI_LOCUS17201041</name>
</gene>
<comment type="subcellular location">
    <subcellularLocation>
        <location evidence="1">Cell membrane</location>
        <topology evidence="1">Single-pass type II membrane protein</topology>
    </subcellularLocation>
</comment>
<reference evidence="4" key="1">
    <citation type="submission" date="2023-07" db="EMBL/GenBank/DDBJ databases">
        <authorList>
            <person name="Stuckert A."/>
        </authorList>
    </citation>
    <scope>NUCLEOTIDE SEQUENCE</scope>
</reference>
<dbReference type="PANTHER" id="PTHR45710:SF8">
    <property type="entry name" value="RERATING FAMILY MEMBER 4"/>
    <property type="match status" value="1"/>
</dbReference>
<proteinExistence type="predicted"/>
<dbReference type="Pfam" id="PF00059">
    <property type="entry name" value="Lectin_C"/>
    <property type="match status" value="1"/>
</dbReference>
<dbReference type="InterPro" id="IPR050828">
    <property type="entry name" value="C-type_lectin/matrix_domain"/>
</dbReference>
<dbReference type="SMART" id="SM00034">
    <property type="entry name" value="CLECT"/>
    <property type="match status" value="1"/>
</dbReference>